<dbReference type="SUPFAM" id="SSF56176">
    <property type="entry name" value="FAD-binding/transporter-associated domain-like"/>
    <property type="match status" value="1"/>
</dbReference>
<keyword evidence="10" id="KW-1185">Reference proteome</keyword>
<dbReference type="Pfam" id="PF01565">
    <property type="entry name" value="FAD_binding_4"/>
    <property type="match status" value="1"/>
</dbReference>
<evidence type="ECO:0000313" key="9">
    <source>
        <dbReference type="EMBL" id="KAF1918533.1"/>
    </source>
</evidence>
<dbReference type="InterPro" id="IPR016166">
    <property type="entry name" value="FAD-bd_PCMH"/>
</dbReference>
<evidence type="ECO:0000256" key="2">
    <source>
        <dbReference type="ARBA" id="ARBA00012405"/>
    </source>
</evidence>
<dbReference type="GO" id="GO:0016020">
    <property type="term" value="C:membrane"/>
    <property type="evidence" value="ECO:0007669"/>
    <property type="project" value="UniProtKB-SubCell"/>
</dbReference>
<dbReference type="InterPro" id="IPR016164">
    <property type="entry name" value="FAD-linked_Oxase-like_C"/>
</dbReference>
<keyword evidence="4" id="KW-0812">Transmembrane</keyword>
<dbReference type="Gene3D" id="3.30.465.10">
    <property type="match status" value="1"/>
</dbReference>
<name>A0A6A5QSV2_AMPQU</name>
<dbReference type="FunFam" id="3.30.465.10:FF:000031">
    <property type="entry name" value="FAD binding domain protein"/>
    <property type="match status" value="1"/>
</dbReference>
<dbReference type="InterPro" id="IPR006094">
    <property type="entry name" value="Oxid_FAD_bind_N"/>
</dbReference>
<keyword evidence="3" id="KW-0285">Flavoprotein</keyword>
<dbReference type="AlphaFoldDB" id="A0A6A5QSV2"/>
<dbReference type="GO" id="GO:0005737">
    <property type="term" value="C:cytoplasm"/>
    <property type="evidence" value="ECO:0007669"/>
    <property type="project" value="TreeGrafter"/>
</dbReference>
<dbReference type="PANTHER" id="PTHR10801:SF10">
    <property type="entry name" value="FAD BINDING DOMAIN PROTEIN (AFU_ORTHOLOGUE AFUA_6G14300)"/>
    <property type="match status" value="1"/>
</dbReference>
<evidence type="ECO:0000256" key="5">
    <source>
        <dbReference type="ARBA" id="ARBA00022827"/>
    </source>
</evidence>
<keyword evidence="6" id="KW-1133">Transmembrane helix</keyword>
<dbReference type="GO" id="GO:0071949">
    <property type="term" value="F:FAD binding"/>
    <property type="evidence" value="ECO:0007669"/>
    <property type="project" value="InterPro"/>
</dbReference>
<dbReference type="PROSITE" id="PS51387">
    <property type="entry name" value="FAD_PCMH"/>
    <property type="match status" value="1"/>
</dbReference>
<dbReference type="GO" id="GO:0050614">
    <property type="term" value="F:Delta24-sterol reductase activity"/>
    <property type="evidence" value="ECO:0007669"/>
    <property type="project" value="UniProtKB-EC"/>
</dbReference>
<evidence type="ECO:0000256" key="7">
    <source>
        <dbReference type="ARBA" id="ARBA00023136"/>
    </source>
</evidence>
<dbReference type="EMBL" id="ML979134">
    <property type="protein sequence ID" value="KAF1918533.1"/>
    <property type="molecule type" value="Genomic_DNA"/>
</dbReference>
<evidence type="ECO:0000256" key="6">
    <source>
        <dbReference type="ARBA" id="ARBA00022989"/>
    </source>
</evidence>
<dbReference type="GO" id="GO:0000246">
    <property type="term" value="F:Delta24(24-1) sterol reductase activity"/>
    <property type="evidence" value="ECO:0007669"/>
    <property type="project" value="TreeGrafter"/>
</dbReference>
<dbReference type="InterPro" id="IPR036318">
    <property type="entry name" value="FAD-bd_PCMH-like_sf"/>
</dbReference>
<reference evidence="9" key="1">
    <citation type="journal article" date="2020" name="Stud. Mycol.">
        <title>101 Dothideomycetes genomes: a test case for predicting lifestyles and emergence of pathogens.</title>
        <authorList>
            <person name="Haridas S."/>
            <person name="Albert R."/>
            <person name="Binder M."/>
            <person name="Bloem J."/>
            <person name="Labutti K."/>
            <person name="Salamov A."/>
            <person name="Andreopoulos B."/>
            <person name="Baker S."/>
            <person name="Barry K."/>
            <person name="Bills G."/>
            <person name="Bluhm B."/>
            <person name="Cannon C."/>
            <person name="Castanera R."/>
            <person name="Culley D."/>
            <person name="Daum C."/>
            <person name="Ezra D."/>
            <person name="Gonzalez J."/>
            <person name="Henrissat B."/>
            <person name="Kuo A."/>
            <person name="Liang C."/>
            <person name="Lipzen A."/>
            <person name="Lutzoni F."/>
            <person name="Magnuson J."/>
            <person name="Mondo S."/>
            <person name="Nolan M."/>
            <person name="Ohm R."/>
            <person name="Pangilinan J."/>
            <person name="Park H.-J."/>
            <person name="Ramirez L."/>
            <person name="Alfaro M."/>
            <person name="Sun H."/>
            <person name="Tritt A."/>
            <person name="Yoshinaga Y."/>
            <person name="Zwiers L.-H."/>
            <person name="Turgeon B."/>
            <person name="Goodwin S."/>
            <person name="Spatafora J."/>
            <person name="Crous P."/>
            <person name="Grigoriev I."/>
        </authorList>
    </citation>
    <scope>NUCLEOTIDE SEQUENCE</scope>
    <source>
        <strain evidence="9">HMLAC05119</strain>
    </source>
</reference>
<dbReference type="SUPFAM" id="SSF55103">
    <property type="entry name" value="FAD-linked oxidases, C-terminal domain"/>
    <property type="match status" value="1"/>
</dbReference>
<evidence type="ECO:0000256" key="1">
    <source>
        <dbReference type="ARBA" id="ARBA00004167"/>
    </source>
</evidence>
<dbReference type="PANTHER" id="PTHR10801">
    <property type="entry name" value="24-DEHYDROCHOLESTEROL REDUCTASE"/>
    <property type="match status" value="1"/>
</dbReference>
<accession>A0A6A5QSV2</accession>
<protein>
    <recommendedName>
        <fullName evidence="2">Delta(24)-sterol reductase</fullName>
        <ecNumber evidence="2">1.3.1.72</ecNumber>
    </recommendedName>
</protein>
<dbReference type="InterPro" id="IPR016169">
    <property type="entry name" value="FAD-bd_PCMH_sub2"/>
</dbReference>
<dbReference type="InterPro" id="IPR040165">
    <property type="entry name" value="Diminuto-like"/>
</dbReference>
<gene>
    <name evidence="9" type="ORF">BDU57DRAFT_515382</name>
</gene>
<dbReference type="EC" id="1.3.1.72" evidence="2"/>
<dbReference type="GO" id="GO:0008202">
    <property type="term" value="P:steroid metabolic process"/>
    <property type="evidence" value="ECO:0007669"/>
    <property type="project" value="TreeGrafter"/>
</dbReference>
<dbReference type="Proteomes" id="UP000800096">
    <property type="component" value="Unassembled WGS sequence"/>
</dbReference>
<feature type="domain" description="FAD-binding PCMH-type" evidence="8">
    <location>
        <begin position="1"/>
        <end position="165"/>
    </location>
</feature>
<proteinExistence type="predicted"/>
<evidence type="ECO:0000313" key="10">
    <source>
        <dbReference type="Proteomes" id="UP000800096"/>
    </source>
</evidence>
<comment type="subcellular location">
    <subcellularLocation>
        <location evidence="1">Membrane</location>
        <topology evidence="1">Single-pass membrane protein</topology>
    </subcellularLocation>
</comment>
<evidence type="ECO:0000256" key="4">
    <source>
        <dbReference type="ARBA" id="ARBA00022692"/>
    </source>
</evidence>
<keyword evidence="5" id="KW-0274">FAD</keyword>
<dbReference type="OrthoDB" id="415825at2759"/>
<keyword evidence="7" id="KW-0472">Membrane</keyword>
<evidence type="ECO:0000259" key="8">
    <source>
        <dbReference type="PROSITE" id="PS51387"/>
    </source>
</evidence>
<organism evidence="9 10">
    <name type="scientific">Ampelomyces quisqualis</name>
    <name type="common">Powdery mildew agent</name>
    <dbReference type="NCBI Taxonomy" id="50730"/>
    <lineage>
        <taxon>Eukaryota</taxon>
        <taxon>Fungi</taxon>
        <taxon>Dikarya</taxon>
        <taxon>Ascomycota</taxon>
        <taxon>Pezizomycotina</taxon>
        <taxon>Dothideomycetes</taxon>
        <taxon>Pleosporomycetidae</taxon>
        <taxon>Pleosporales</taxon>
        <taxon>Pleosporineae</taxon>
        <taxon>Phaeosphaeriaceae</taxon>
        <taxon>Ampelomyces</taxon>
    </lineage>
</organism>
<sequence length="498" mass="56994">MDRHARIVAQVASKVKDHFIRKEPFRISHGSTNSTRPNLKNRIIDISELGNVVKVDTASRTALVEPNVPMDRLLEATIPHGLVPPVVMEFPGITVGGGYAGTAGESSSFKYGFFDRTINEVEMVLADGEVTRASESVNNDLFRGGAGAVGTLGVITLVNLRLIAAKKYVKTTYWPVRSVSQAVKEVREHTEGAQGQKNDYVDGVLFSKNHGAIVTGEMIDDIPPNTRPQTFSNPWDPWFYLHLEAATRTSNDPVVEYIPLAEYMFRYDRGGFWVGRSAFQYMRFPFNSFTRWFLDDFCHTRMLYRALHASGIATRYIVQDMALPYPNAEKFIDYTDEALNIWPIWLCPLKQSPQPTMHPHTTGDLKDDQMLNIGLWGFGPNDPAAYLAKNRALEKTLGDMGGMKWLYAHTYYSKDEFWSQFNREWHEKLRKKYRADGALPGVYDKVHVDLEKYTEMTNKDWGIRLKNVWPLGGFWGIWKSIKSKDYMLHRNATWRWRS</sequence>
<evidence type="ECO:0000256" key="3">
    <source>
        <dbReference type="ARBA" id="ARBA00022630"/>
    </source>
</evidence>